<organism evidence="2 3">
    <name type="scientific">Penicillium decumbens</name>
    <dbReference type="NCBI Taxonomy" id="69771"/>
    <lineage>
        <taxon>Eukaryota</taxon>
        <taxon>Fungi</taxon>
        <taxon>Dikarya</taxon>
        <taxon>Ascomycota</taxon>
        <taxon>Pezizomycotina</taxon>
        <taxon>Eurotiomycetes</taxon>
        <taxon>Eurotiomycetidae</taxon>
        <taxon>Eurotiales</taxon>
        <taxon>Aspergillaceae</taxon>
        <taxon>Penicillium</taxon>
    </lineage>
</organism>
<evidence type="ECO:0000259" key="1">
    <source>
        <dbReference type="Pfam" id="PF01965"/>
    </source>
</evidence>
<dbReference type="AlphaFoldDB" id="A0A1V6PIP6"/>
<dbReference type="SUPFAM" id="SSF52317">
    <property type="entry name" value="Class I glutamine amidotransferase-like"/>
    <property type="match status" value="1"/>
</dbReference>
<reference evidence="3" key="1">
    <citation type="journal article" date="2017" name="Nat. Microbiol.">
        <title>Global analysis of biosynthetic gene clusters reveals vast potential of secondary metabolite production in Penicillium species.</title>
        <authorList>
            <person name="Nielsen J.C."/>
            <person name="Grijseels S."/>
            <person name="Prigent S."/>
            <person name="Ji B."/>
            <person name="Dainat J."/>
            <person name="Nielsen K.F."/>
            <person name="Frisvad J.C."/>
            <person name="Workman M."/>
            <person name="Nielsen J."/>
        </authorList>
    </citation>
    <scope>NUCLEOTIDE SEQUENCE [LARGE SCALE GENOMIC DNA]</scope>
    <source>
        <strain evidence="3">IBT 11843</strain>
    </source>
</reference>
<feature type="domain" description="DJ-1/PfpI" evidence="1">
    <location>
        <begin position="60"/>
        <end position="219"/>
    </location>
</feature>
<dbReference type="STRING" id="69771.A0A1V6PIP6"/>
<gene>
    <name evidence="2" type="ORF">PENDEC_c003G03467</name>
</gene>
<dbReference type="InterPro" id="IPR002818">
    <property type="entry name" value="DJ-1/PfpI"/>
</dbReference>
<accession>A0A1V6PIP6</accession>
<comment type="caution">
    <text evidence="2">The sequence shown here is derived from an EMBL/GenBank/DDBJ whole genome shotgun (WGS) entry which is preliminary data.</text>
</comment>
<dbReference type="Proteomes" id="UP000191522">
    <property type="component" value="Unassembled WGS sequence"/>
</dbReference>
<dbReference type="OrthoDB" id="543156at2759"/>
<dbReference type="PANTHER" id="PTHR43130">
    <property type="entry name" value="ARAC-FAMILY TRANSCRIPTIONAL REGULATOR"/>
    <property type="match status" value="1"/>
</dbReference>
<dbReference type="InterPro" id="IPR029062">
    <property type="entry name" value="Class_I_gatase-like"/>
</dbReference>
<keyword evidence="3" id="KW-1185">Reference proteome</keyword>
<dbReference type="Pfam" id="PF01965">
    <property type="entry name" value="DJ-1_PfpI"/>
    <property type="match status" value="1"/>
</dbReference>
<evidence type="ECO:0000313" key="3">
    <source>
        <dbReference type="Proteomes" id="UP000191522"/>
    </source>
</evidence>
<dbReference type="PANTHER" id="PTHR43130:SF7">
    <property type="entry name" value="DJ-1_PFPI DOMAIN-CONTAINING PROTEIN"/>
    <property type="match status" value="1"/>
</dbReference>
<name>A0A1V6PIP6_PENDC</name>
<sequence length="274" mass="30081">MEVIYFLHVQFSLAMNNYPFLQTPAPVKMPTPLRIGVLLVDSVQLLDLAAVDLIFMTSPEYIDEIRMPKPLQDLGRPCEIHYIGRDGANAQSPVTSQMSLRLTDSLTDAAVAPGNLDILYIPGPPPKAMPPHTEYLDFVRKHNTAATTIMTVCTGILIAAHAGITKGKTATAPRFLIPRLRKQFPDTKLWDDSVRVAHDGNLWSSGGVTNGHDLVAAYLRATYPAPLVNTVLAVADVAPRPLQYQTSTLGDTIHILFQIIRAIPSSITHWLSNK</sequence>
<proteinExistence type="predicted"/>
<dbReference type="InterPro" id="IPR052158">
    <property type="entry name" value="INH-QAR"/>
</dbReference>
<dbReference type="EMBL" id="MDYL01000003">
    <property type="protein sequence ID" value="OQD76854.1"/>
    <property type="molecule type" value="Genomic_DNA"/>
</dbReference>
<evidence type="ECO:0000313" key="2">
    <source>
        <dbReference type="EMBL" id="OQD76854.1"/>
    </source>
</evidence>
<protein>
    <recommendedName>
        <fullName evidence="1">DJ-1/PfpI domain-containing protein</fullName>
    </recommendedName>
</protein>
<dbReference type="OMA" id="YRWIQDG"/>
<dbReference type="Gene3D" id="3.40.50.880">
    <property type="match status" value="1"/>
</dbReference>